<protein>
    <submittedName>
        <fullName evidence="1">Uncharacterized protein</fullName>
    </submittedName>
</protein>
<dbReference type="EMBL" id="BK016273">
    <property type="protein sequence ID" value="DAG06526.1"/>
    <property type="molecule type" value="Genomic_DNA"/>
</dbReference>
<evidence type="ECO:0000313" key="1">
    <source>
        <dbReference type="EMBL" id="DAG06526.1"/>
    </source>
</evidence>
<sequence length="175" mass="20202">MEKNSNALMNEMRIEVSQRRVVKLIEAKNIIKEVIHYDPVEKSKYKTIVNMIDEAIVDELQVQENHINKPTNKVEIITNPKLKEHMKLALNSNSLEYDNRLSSDEAVNHLANTFIQMKNIMDRVAIEDAWYTKAFGEEVENALITMAVIKAFGISKKSERYLGAVKKVVREQEDI</sequence>
<reference evidence="1" key="1">
    <citation type="journal article" date="2021" name="Proc. Natl. Acad. Sci. U.S.A.">
        <title>A Catalog of Tens of Thousands of Viruses from Human Metagenomes Reveals Hidden Associations with Chronic Diseases.</title>
        <authorList>
            <person name="Tisza M.J."/>
            <person name="Buck C.B."/>
        </authorList>
    </citation>
    <scope>NUCLEOTIDE SEQUENCE</scope>
    <source>
        <strain evidence="1">CtsYb1</strain>
    </source>
</reference>
<name>A0A8S5VIM2_9CAUD</name>
<accession>A0A8S5VIM2</accession>
<organism evidence="1">
    <name type="scientific">Siphoviridae sp. ctsYb1</name>
    <dbReference type="NCBI Taxonomy" id="2825696"/>
    <lineage>
        <taxon>Viruses</taxon>
        <taxon>Duplodnaviria</taxon>
        <taxon>Heunggongvirae</taxon>
        <taxon>Uroviricota</taxon>
        <taxon>Caudoviricetes</taxon>
    </lineage>
</organism>
<proteinExistence type="predicted"/>